<dbReference type="STRING" id="1577474.GA0111570_102114"/>
<organism evidence="2 3">
    <name type="scientific">Raineyella antarctica</name>
    <dbReference type="NCBI Taxonomy" id="1577474"/>
    <lineage>
        <taxon>Bacteria</taxon>
        <taxon>Bacillati</taxon>
        <taxon>Actinomycetota</taxon>
        <taxon>Actinomycetes</taxon>
        <taxon>Propionibacteriales</taxon>
        <taxon>Propionibacteriaceae</taxon>
        <taxon>Raineyella</taxon>
    </lineage>
</organism>
<feature type="compositionally biased region" description="Polar residues" evidence="1">
    <location>
        <begin position="1"/>
        <end position="15"/>
    </location>
</feature>
<dbReference type="EMBL" id="FMYF01000002">
    <property type="protein sequence ID" value="SDB80326.1"/>
    <property type="molecule type" value="Genomic_DNA"/>
</dbReference>
<evidence type="ECO:0000313" key="3">
    <source>
        <dbReference type="Proteomes" id="UP000199086"/>
    </source>
</evidence>
<dbReference type="AlphaFoldDB" id="A0A1G6GGM1"/>
<gene>
    <name evidence="2" type="ORF">GA0111570_102114</name>
</gene>
<name>A0A1G6GGM1_9ACTN</name>
<dbReference type="Proteomes" id="UP000199086">
    <property type="component" value="Unassembled WGS sequence"/>
</dbReference>
<dbReference type="InterPro" id="IPR046039">
    <property type="entry name" value="DUF5997"/>
</dbReference>
<feature type="region of interest" description="Disordered" evidence="1">
    <location>
        <begin position="1"/>
        <end position="24"/>
    </location>
</feature>
<evidence type="ECO:0000313" key="2">
    <source>
        <dbReference type="EMBL" id="SDB80326.1"/>
    </source>
</evidence>
<accession>A0A1G6GGM1</accession>
<reference evidence="2 3" key="1">
    <citation type="submission" date="2016-06" db="EMBL/GenBank/DDBJ databases">
        <authorList>
            <person name="Olsen C.W."/>
            <person name="Carey S."/>
            <person name="Hinshaw L."/>
            <person name="Karasin A.I."/>
        </authorList>
    </citation>
    <scope>NUCLEOTIDE SEQUENCE [LARGE SCALE GENOMIC DNA]</scope>
    <source>
        <strain evidence="2 3">LZ-22</strain>
    </source>
</reference>
<sequence>MKPANPQSMKPSTAAQKLGVHLPATPEEFREGVVTREELNALLADPPEWLVQLRLHGPYPRAEVARKLGVSNSGLARAGITEALTADQIHALLEEMPEWLVRERQTQADVRAENARLKAERD</sequence>
<proteinExistence type="predicted"/>
<protein>
    <submittedName>
        <fullName evidence="2">Uncharacterized protein</fullName>
    </submittedName>
</protein>
<dbReference type="RefSeq" id="WP_245703001.1">
    <property type="nucleotide sequence ID" value="NZ_FMYF01000002.1"/>
</dbReference>
<evidence type="ECO:0000256" key="1">
    <source>
        <dbReference type="SAM" id="MobiDB-lite"/>
    </source>
</evidence>
<dbReference type="Pfam" id="PF19460">
    <property type="entry name" value="DUF5997"/>
    <property type="match status" value="1"/>
</dbReference>
<keyword evidence="3" id="KW-1185">Reference proteome</keyword>